<dbReference type="InterPro" id="IPR006145">
    <property type="entry name" value="PsdUridine_synth_RsuA/RluA"/>
</dbReference>
<dbReference type="Proteomes" id="UP000248688">
    <property type="component" value="Chromosome"/>
</dbReference>
<dbReference type="EMBL" id="CP030041">
    <property type="protein sequence ID" value="AWW29849.1"/>
    <property type="molecule type" value="Genomic_DNA"/>
</dbReference>
<keyword evidence="4" id="KW-1185">Reference proteome</keyword>
<organism evidence="3 4">
    <name type="scientific">Echinicola strongylocentroti</name>
    <dbReference type="NCBI Taxonomy" id="1795355"/>
    <lineage>
        <taxon>Bacteria</taxon>
        <taxon>Pseudomonadati</taxon>
        <taxon>Bacteroidota</taxon>
        <taxon>Cytophagia</taxon>
        <taxon>Cytophagales</taxon>
        <taxon>Cyclobacteriaceae</taxon>
        <taxon>Echinicola</taxon>
    </lineage>
</organism>
<dbReference type="InterPro" id="IPR006224">
    <property type="entry name" value="PsdUridine_synth_RluA-like_CS"/>
</dbReference>
<dbReference type="PROSITE" id="PS01129">
    <property type="entry name" value="PSI_RLU"/>
    <property type="match status" value="1"/>
</dbReference>
<accession>A0A2Z4IGL2</accession>
<protein>
    <submittedName>
        <fullName evidence="3">RNA pseudouridine synthase</fullName>
    </submittedName>
</protein>
<comment type="similarity">
    <text evidence="1">Belongs to the pseudouridine synthase RluA family.</text>
</comment>
<dbReference type="PANTHER" id="PTHR21600:SF87">
    <property type="entry name" value="RNA PSEUDOURIDYLATE SYNTHASE DOMAIN-CONTAINING PROTEIN 1"/>
    <property type="match status" value="1"/>
</dbReference>
<dbReference type="GO" id="GO:0003723">
    <property type="term" value="F:RNA binding"/>
    <property type="evidence" value="ECO:0007669"/>
    <property type="project" value="InterPro"/>
</dbReference>
<dbReference type="KEGG" id="est:DN752_06790"/>
<dbReference type="AlphaFoldDB" id="A0A2Z4IGL2"/>
<dbReference type="InterPro" id="IPR020103">
    <property type="entry name" value="PsdUridine_synth_cat_dom_sf"/>
</dbReference>
<reference evidence="3 4" key="1">
    <citation type="submission" date="2018-06" db="EMBL/GenBank/DDBJ databases">
        <title>Echinicola strongylocentroti sp. nov., isolated from a sea urchin Strongylocentrotus intermedius.</title>
        <authorList>
            <person name="Bae S.S."/>
        </authorList>
    </citation>
    <scope>NUCLEOTIDE SEQUENCE [LARGE SCALE GENOMIC DNA]</scope>
    <source>
        <strain evidence="3 4">MEBiC08714</strain>
    </source>
</reference>
<proteinExistence type="inferred from homology"/>
<dbReference type="Pfam" id="PF00849">
    <property type="entry name" value="PseudoU_synth_2"/>
    <property type="match status" value="1"/>
</dbReference>
<evidence type="ECO:0000259" key="2">
    <source>
        <dbReference type="Pfam" id="PF00849"/>
    </source>
</evidence>
<feature type="domain" description="Pseudouridine synthase RsuA/RluA-like" evidence="2">
    <location>
        <begin position="16"/>
        <end position="157"/>
    </location>
</feature>
<dbReference type="GO" id="GO:0009982">
    <property type="term" value="F:pseudouridine synthase activity"/>
    <property type="evidence" value="ECO:0007669"/>
    <property type="project" value="InterPro"/>
</dbReference>
<dbReference type="InterPro" id="IPR050188">
    <property type="entry name" value="RluA_PseudoU_synthase"/>
</dbReference>
<dbReference type="GO" id="GO:0000455">
    <property type="term" value="P:enzyme-directed rRNA pseudouridine synthesis"/>
    <property type="evidence" value="ECO:0007669"/>
    <property type="project" value="TreeGrafter"/>
</dbReference>
<dbReference type="RefSeq" id="WP_112783246.1">
    <property type="nucleotide sequence ID" value="NZ_CP030041.1"/>
</dbReference>
<dbReference type="GO" id="GO:0140098">
    <property type="term" value="F:catalytic activity, acting on RNA"/>
    <property type="evidence" value="ECO:0007669"/>
    <property type="project" value="UniProtKB-ARBA"/>
</dbReference>
<evidence type="ECO:0000313" key="3">
    <source>
        <dbReference type="EMBL" id="AWW29849.1"/>
    </source>
</evidence>
<sequence>MKKIDFNDLILFQNDDYLVINKPPYLSTLDDRHERQNILHLAKEHTPDAQVCHRLDKETSGCLVIAKNPDAYRNIAIQFEHRKVNKIYHAVAQGIHDYDNKLVDRNLVATNKGVAKISLKGKPATTYFTTLKTYAKHSLIECKPVSGRLHQIRVHLAYLDAPICGDEMYGGKPLYLSELKRKFNLKKGTEESPIMQRVSLHAYSVSFEGMDERPITVTAPYPKDFAVLVKQLEKSN</sequence>
<dbReference type="OrthoDB" id="835205at2"/>
<evidence type="ECO:0000256" key="1">
    <source>
        <dbReference type="ARBA" id="ARBA00010876"/>
    </source>
</evidence>
<gene>
    <name evidence="3" type="ORF">DN752_06790</name>
</gene>
<dbReference type="CDD" id="cd02869">
    <property type="entry name" value="PseudoU_synth_RluA_like"/>
    <property type="match status" value="1"/>
</dbReference>
<name>A0A2Z4IGL2_9BACT</name>
<dbReference type="Gene3D" id="3.30.2350.10">
    <property type="entry name" value="Pseudouridine synthase"/>
    <property type="match status" value="1"/>
</dbReference>
<dbReference type="SUPFAM" id="SSF55120">
    <property type="entry name" value="Pseudouridine synthase"/>
    <property type="match status" value="1"/>
</dbReference>
<evidence type="ECO:0000313" key="4">
    <source>
        <dbReference type="Proteomes" id="UP000248688"/>
    </source>
</evidence>
<dbReference type="PANTHER" id="PTHR21600">
    <property type="entry name" value="MITOCHONDRIAL RNA PSEUDOURIDINE SYNTHASE"/>
    <property type="match status" value="1"/>
</dbReference>